<reference evidence="1" key="2">
    <citation type="journal article" date="2015" name="Fish Shellfish Immunol.">
        <title>Early steps in the European eel (Anguilla anguilla)-Vibrio vulnificus interaction in the gills: Role of the RtxA13 toxin.</title>
        <authorList>
            <person name="Callol A."/>
            <person name="Pajuelo D."/>
            <person name="Ebbesson L."/>
            <person name="Teles M."/>
            <person name="MacKenzie S."/>
            <person name="Amaro C."/>
        </authorList>
    </citation>
    <scope>NUCLEOTIDE SEQUENCE</scope>
</reference>
<dbReference type="EMBL" id="GBXM01050897">
    <property type="protein sequence ID" value="JAH57680.1"/>
    <property type="molecule type" value="Transcribed_RNA"/>
</dbReference>
<accession>A0A0E9TXL5</accession>
<proteinExistence type="predicted"/>
<dbReference type="AlphaFoldDB" id="A0A0E9TXL5"/>
<organism evidence="1">
    <name type="scientific">Anguilla anguilla</name>
    <name type="common">European freshwater eel</name>
    <name type="synonym">Muraena anguilla</name>
    <dbReference type="NCBI Taxonomy" id="7936"/>
    <lineage>
        <taxon>Eukaryota</taxon>
        <taxon>Metazoa</taxon>
        <taxon>Chordata</taxon>
        <taxon>Craniata</taxon>
        <taxon>Vertebrata</taxon>
        <taxon>Euteleostomi</taxon>
        <taxon>Actinopterygii</taxon>
        <taxon>Neopterygii</taxon>
        <taxon>Teleostei</taxon>
        <taxon>Anguilliformes</taxon>
        <taxon>Anguillidae</taxon>
        <taxon>Anguilla</taxon>
    </lineage>
</organism>
<protein>
    <submittedName>
        <fullName evidence="1">Uncharacterized protein</fullName>
    </submittedName>
</protein>
<sequence>MLLNLWLILTVCSAQLICFYSYIRVAVITSQYYLCH</sequence>
<reference evidence="1" key="1">
    <citation type="submission" date="2014-11" db="EMBL/GenBank/DDBJ databases">
        <authorList>
            <person name="Amaro Gonzalez C."/>
        </authorList>
    </citation>
    <scope>NUCLEOTIDE SEQUENCE</scope>
</reference>
<evidence type="ECO:0000313" key="1">
    <source>
        <dbReference type="EMBL" id="JAH57680.1"/>
    </source>
</evidence>
<name>A0A0E9TXL5_ANGAN</name>